<evidence type="ECO:0000256" key="1">
    <source>
        <dbReference type="SAM" id="SignalP"/>
    </source>
</evidence>
<dbReference type="Proteomes" id="UP000184330">
    <property type="component" value="Unassembled WGS sequence"/>
</dbReference>
<protein>
    <recommendedName>
        <fullName evidence="4">GPI anchored protein</fullName>
    </recommendedName>
</protein>
<dbReference type="EMBL" id="FJOG01000005">
    <property type="protein sequence ID" value="CZR54889.1"/>
    <property type="molecule type" value="Genomic_DNA"/>
</dbReference>
<sequence>MQYSTLLIAALATQALAISCDGEVFDNYCCESGTFIGPVITSFSSSISSELASISSSLAAESSSEEALQSSLQASLSSKFSNSGTRTEAGAAAQITAKPRMAVEKRAVTTEVSSGLTCVGSTAFAVDFGTTDSSGSTTTGAAAFITQAPMLMAGAAAAFAYGAM</sequence>
<accession>A0A1L7WQ43</accession>
<organism evidence="2 3">
    <name type="scientific">Phialocephala subalpina</name>
    <dbReference type="NCBI Taxonomy" id="576137"/>
    <lineage>
        <taxon>Eukaryota</taxon>
        <taxon>Fungi</taxon>
        <taxon>Dikarya</taxon>
        <taxon>Ascomycota</taxon>
        <taxon>Pezizomycotina</taxon>
        <taxon>Leotiomycetes</taxon>
        <taxon>Helotiales</taxon>
        <taxon>Mollisiaceae</taxon>
        <taxon>Phialocephala</taxon>
        <taxon>Phialocephala fortinii species complex</taxon>
    </lineage>
</organism>
<evidence type="ECO:0000313" key="2">
    <source>
        <dbReference type="EMBL" id="CZR54889.1"/>
    </source>
</evidence>
<evidence type="ECO:0000313" key="3">
    <source>
        <dbReference type="Proteomes" id="UP000184330"/>
    </source>
</evidence>
<dbReference type="AlphaFoldDB" id="A0A1L7WQ43"/>
<feature type="chain" id="PRO_5013086492" description="GPI anchored protein" evidence="1">
    <location>
        <begin position="18"/>
        <end position="164"/>
    </location>
</feature>
<reference evidence="2 3" key="1">
    <citation type="submission" date="2016-03" db="EMBL/GenBank/DDBJ databases">
        <authorList>
            <person name="Ploux O."/>
        </authorList>
    </citation>
    <scope>NUCLEOTIDE SEQUENCE [LARGE SCALE GENOMIC DNA]</scope>
    <source>
        <strain evidence="2 3">UAMH 11012</strain>
    </source>
</reference>
<dbReference type="OrthoDB" id="3564739at2759"/>
<evidence type="ECO:0008006" key="4">
    <source>
        <dbReference type="Google" id="ProtNLM"/>
    </source>
</evidence>
<gene>
    <name evidence="2" type="ORF">PAC_04773</name>
</gene>
<keyword evidence="1" id="KW-0732">Signal</keyword>
<name>A0A1L7WQ43_9HELO</name>
<proteinExistence type="predicted"/>
<feature type="signal peptide" evidence="1">
    <location>
        <begin position="1"/>
        <end position="17"/>
    </location>
</feature>
<keyword evidence="3" id="KW-1185">Reference proteome</keyword>